<dbReference type="RefSeq" id="WP_209454741.1">
    <property type="nucleotide sequence ID" value="NZ_JAGGLT010000034.1"/>
</dbReference>
<comment type="function">
    <text evidence="5">Could be a nuclease involved in processing of the 5'-end of pre-16S rRNA.</text>
</comment>
<evidence type="ECO:0000259" key="6">
    <source>
        <dbReference type="SMART" id="SM00732"/>
    </source>
</evidence>
<evidence type="ECO:0000313" key="8">
    <source>
        <dbReference type="Proteomes" id="UP001166402"/>
    </source>
</evidence>
<keyword evidence="3 5" id="KW-0540">Nuclease</keyword>
<name>A0ABS4NHD1_9THEO</name>
<dbReference type="SUPFAM" id="SSF53098">
    <property type="entry name" value="Ribonuclease H-like"/>
    <property type="match status" value="1"/>
</dbReference>
<keyword evidence="2 5" id="KW-0690">Ribosome biogenesis</keyword>
<keyword evidence="4 5" id="KW-0378">Hydrolase</keyword>
<dbReference type="Pfam" id="PF03652">
    <property type="entry name" value="RuvX"/>
    <property type="match status" value="1"/>
</dbReference>
<dbReference type="InterPro" id="IPR006641">
    <property type="entry name" value="YqgF/RNaseH-like_dom"/>
</dbReference>
<reference evidence="7" key="1">
    <citation type="submission" date="2021-03" db="EMBL/GenBank/DDBJ databases">
        <title>Genomic Encyclopedia of Type Strains, Phase IV (KMG-IV): sequencing the most valuable type-strain genomes for metagenomic binning, comparative biology and taxonomic classification.</title>
        <authorList>
            <person name="Goeker M."/>
        </authorList>
    </citation>
    <scope>NUCLEOTIDE SEQUENCE</scope>
    <source>
        <strain evidence="7">DSM 101588</strain>
    </source>
</reference>
<proteinExistence type="inferred from homology"/>
<dbReference type="CDD" id="cd16964">
    <property type="entry name" value="YqgF"/>
    <property type="match status" value="1"/>
</dbReference>
<sequence length="140" mass="15706">MRTIGLDVGDKTIGVAISDPSGLIAQGIKTIKRSNLDDDIQEINKIINSFKAEEIVVGFPKNMNGTIGPQGQKVINFVEILKKEIDLPILLWDERLTTVEANRMLIEGADMRRDKRKKVIDKLAATIILQGYLDHKRKLI</sequence>
<evidence type="ECO:0000256" key="3">
    <source>
        <dbReference type="ARBA" id="ARBA00022722"/>
    </source>
</evidence>
<dbReference type="PANTHER" id="PTHR33317">
    <property type="entry name" value="POLYNUCLEOTIDYL TRANSFERASE, RIBONUCLEASE H-LIKE SUPERFAMILY PROTEIN"/>
    <property type="match status" value="1"/>
</dbReference>
<dbReference type="PANTHER" id="PTHR33317:SF4">
    <property type="entry name" value="POLYNUCLEOTIDYL TRANSFERASE, RIBONUCLEASE H-LIKE SUPERFAMILY PROTEIN"/>
    <property type="match status" value="1"/>
</dbReference>
<comment type="similarity">
    <text evidence="5">Belongs to the YqgF HJR family.</text>
</comment>
<protein>
    <recommendedName>
        <fullName evidence="5">Putative pre-16S rRNA nuclease</fullName>
        <ecNumber evidence="5">3.1.-.-</ecNumber>
    </recommendedName>
</protein>
<dbReference type="GO" id="GO:0016787">
    <property type="term" value="F:hydrolase activity"/>
    <property type="evidence" value="ECO:0007669"/>
    <property type="project" value="UniProtKB-KW"/>
</dbReference>
<dbReference type="Gene3D" id="3.30.420.140">
    <property type="entry name" value="YqgF/RNase H-like domain"/>
    <property type="match status" value="1"/>
</dbReference>
<comment type="subcellular location">
    <subcellularLocation>
        <location evidence="5">Cytoplasm</location>
    </subcellularLocation>
</comment>
<dbReference type="EMBL" id="JAGGLT010000034">
    <property type="protein sequence ID" value="MBP2073081.1"/>
    <property type="molecule type" value="Genomic_DNA"/>
</dbReference>
<organism evidence="7 8">
    <name type="scientific">Thermoanaerobacterium butyriciformans</name>
    <dbReference type="NCBI Taxonomy" id="1702242"/>
    <lineage>
        <taxon>Bacteria</taxon>
        <taxon>Bacillati</taxon>
        <taxon>Bacillota</taxon>
        <taxon>Clostridia</taxon>
        <taxon>Thermoanaerobacterales</taxon>
        <taxon>Thermoanaerobacteraceae</taxon>
        <taxon>Thermoanaerobacterium</taxon>
    </lineage>
</organism>
<dbReference type="InterPro" id="IPR005227">
    <property type="entry name" value="YqgF"/>
</dbReference>
<feature type="domain" description="YqgF/RNase H-like" evidence="6">
    <location>
        <begin position="1"/>
        <end position="101"/>
    </location>
</feature>
<comment type="caution">
    <text evidence="7">The sequence shown here is derived from an EMBL/GenBank/DDBJ whole genome shotgun (WGS) entry which is preliminary data.</text>
</comment>
<dbReference type="InterPro" id="IPR037027">
    <property type="entry name" value="YqgF/RNaseH-like_dom_sf"/>
</dbReference>
<dbReference type="SMART" id="SM00732">
    <property type="entry name" value="YqgFc"/>
    <property type="match status" value="1"/>
</dbReference>
<dbReference type="InterPro" id="IPR012337">
    <property type="entry name" value="RNaseH-like_sf"/>
</dbReference>
<keyword evidence="8" id="KW-1185">Reference proteome</keyword>
<evidence type="ECO:0000256" key="4">
    <source>
        <dbReference type="ARBA" id="ARBA00022801"/>
    </source>
</evidence>
<evidence type="ECO:0000313" key="7">
    <source>
        <dbReference type="EMBL" id="MBP2073081.1"/>
    </source>
</evidence>
<evidence type="ECO:0000256" key="1">
    <source>
        <dbReference type="ARBA" id="ARBA00022490"/>
    </source>
</evidence>
<gene>
    <name evidence="7" type="ORF">J2Z80_002633</name>
</gene>
<dbReference type="NCBIfam" id="TIGR00250">
    <property type="entry name" value="RNAse_H_YqgF"/>
    <property type="match status" value="1"/>
</dbReference>
<dbReference type="EC" id="3.1.-.-" evidence="5"/>
<accession>A0ABS4NHD1</accession>
<dbReference type="Proteomes" id="UP001166402">
    <property type="component" value="Unassembled WGS sequence"/>
</dbReference>
<keyword evidence="1 5" id="KW-0963">Cytoplasm</keyword>
<evidence type="ECO:0000256" key="5">
    <source>
        <dbReference type="HAMAP-Rule" id="MF_00651"/>
    </source>
</evidence>
<evidence type="ECO:0000256" key="2">
    <source>
        <dbReference type="ARBA" id="ARBA00022517"/>
    </source>
</evidence>
<dbReference type="HAMAP" id="MF_00651">
    <property type="entry name" value="Nuclease_YqgF"/>
    <property type="match status" value="1"/>
</dbReference>